<name>D3VJT0_XENNA</name>
<evidence type="ECO:0000313" key="2">
    <source>
        <dbReference type="EMBL" id="CBJ90989.1"/>
    </source>
</evidence>
<sequence>MAAAKSVLLAHGQSCSCHPAIRVLHYATVLKANQTYKLLITLGIYALYANQMRRCGYAAYEVRAQKREEQDLGDGQCYRNDDDNHFDYNSQYKP</sequence>
<dbReference type="Proteomes" id="UP000008075">
    <property type="component" value="Chromosome"/>
</dbReference>
<dbReference type="GeneID" id="94018830"/>
<dbReference type="AlphaFoldDB" id="D3VJT0"/>
<feature type="region of interest" description="Disordered" evidence="1">
    <location>
        <begin position="71"/>
        <end position="94"/>
    </location>
</feature>
<evidence type="ECO:0000313" key="3">
    <source>
        <dbReference type="Proteomes" id="UP000008075"/>
    </source>
</evidence>
<reference evidence="2 3" key="1">
    <citation type="journal article" date="2011" name="PLoS ONE">
        <title>The entomopathogenic bacterial endosymbionts xenorhabdus and photorhabdus: convergent lifestyles from divergent genomes.</title>
        <authorList>
            <person name="Chaston J.M."/>
            <person name="Suen G."/>
            <person name="Tucker S.L."/>
            <person name="Andersen A.W."/>
            <person name="Bhasin A."/>
            <person name="Bode E."/>
            <person name="Bode H.B."/>
            <person name="Brachmann A.O."/>
            <person name="Cowles C.E."/>
            <person name="Cowles K.N."/>
            <person name="Darby C."/>
            <person name="de Leon L."/>
            <person name="Drace K."/>
            <person name="Du Z."/>
            <person name="Givaudan A."/>
            <person name="Herbert Tran E.E."/>
            <person name="Jewell K.A."/>
            <person name="Knack J.J."/>
            <person name="Krasomil-Osterfeld K.C."/>
            <person name="Kukor R."/>
            <person name="Lanois A."/>
            <person name="Latreille P."/>
            <person name="Leimgruber N.K."/>
            <person name="Lipke C.M."/>
            <person name="Liu R."/>
            <person name="Lu X."/>
            <person name="Martens E.C."/>
            <person name="Marri P.R."/>
            <person name="Medigue C."/>
            <person name="Menard M.L."/>
            <person name="Miller N.M."/>
            <person name="Morales-Soto N."/>
            <person name="Norton S."/>
            <person name="Ogier J.C."/>
            <person name="Orchard S.S."/>
            <person name="Park D."/>
            <person name="Park Y."/>
            <person name="Qurollo B.A."/>
            <person name="Sugar D.R."/>
            <person name="Richards G.R."/>
            <person name="Rouy Z."/>
            <person name="Slominski B."/>
            <person name="Slominski K."/>
            <person name="Snyder H."/>
            <person name="Tjaden B.C."/>
            <person name="van der Hoeven R."/>
            <person name="Welch R.D."/>
            <person name="Wheeler C."/>
            <person name="Xiang B."/>
            <person name="Barbazuk B."/>
            <person name="Gaudriault S."/>
            <person name="Goodner B."/>
            <person name="Slater S.C."/>
            <person name="Forst S."/>
            <person name="Goldman B.S."/>
            <person name="Goodrich-Blair H."/>
        </authorList>
    </citation>
    <scope>NUCLEOTIDE SEQUENCE [LARGE SCALE GENOMIC DNA]</scope>
    <source>
        <strain evidence="3">ATCC 19061 / DSM 3370 / CCUG 14189 / LMG 1036 / NCIMB 9965 / AN6</strain>
    </source>
</reference>
<organism evidence="2 3">
    <name type="scientific">Xenorhabdus nematophila (strain ATCC 19061 / DSM 3370 / CCUG 14189 / LMG 1036 / NCIMB 9965 / AN6)</name>
    <dbReference type="NCBI Taxonomy" id="406817"/>
    <lineage>
        <taxon>Bacteria</taxon>
        <taxon>Pseudomonadati</taxon>
        <taxon>Pseudomonadota</taxon>
        <taxon>Gammaproteobacteria</taxon>
        <taxon>Enterobacterales</taxon>
        <taxon>Morganellaceae</taxon>
        <taxon>Xenorhabdus</taxon>
    </lineage>
</organism>
<proteinExistence type="predicted"/>
<evidence type="ECO:0000256" key="1">
    <source>
        <dbReference type="SAM" id="MobiDB-lite"/>
    </source>
</evidence>
<dbReference type="KEGG" id="xne:XNC1_2935"/>
<accession>D3VJT0</accession>
<gene>
    <name evidence="2" type="ordered locus">XNC1_2935</name>
</gene>
<protein>
    <submittedName>
        <fullName evidence="2">Uncharacterized protein</fullName>
    </submittedName>
</protein>
<keyword evidence="3" id="KW-1185">Reference proteome</keyword>
<dbReference type="HOGENOM" id="CLU_2385425_0_0_6"/>
<dbReference type="RefSeq" id="WP_013184725.1">
    <property type="nucleotide sequence ID" value="NC_014228.1"/>
</dbReference>
<dbReference type="EMBL" id="FN667742">
    <property type="protein sequence ID" value="CBJ90989.1"/>
    <property type="molecule type" value="Genomic_DNA"/>
</dbReference>
<dbReference type="STRING" id="406817.XNC1_2935"/>